<proteinExistence type="predicted"/>
<protein>
    <submittedName>
        <fullName evidence="1">Uncharacterized protein</fullName>
    </submittedName>
</protein>
<dbReference type="EMBL" id="MW030607">
    <property type="protein sequence ID" value="QPI16822.1"/>
    <property type="molecule type" value="Genomic_DNA"/>
</dbReference>
<accession>A0A7S9STC8</accession>
<organism evidence="1">
    <name type="scientific">Virus NIOZ-UU159</name>
    <dbReference type="NCBI Taxonomy" id="2763270"/>
    <lineage>
        <taxon>Viruses</taxon>
    </lineage>
</organism>
<gene>
    <name evidence="1" type="ORF">NIOZUU159_00319</name>
</gene>
<evidence type="ECO:0000313" key="1">
    <source>
        <dbReference type="EMBL" id="QPI16822.1"/>
    </source>
</evidence>
<reference evidence="1" key="1">
    <citation type="submission" date="2020-08" db="EMBL/GenBank/DDBJ databases">
        <title>Bridging the membrane lipid divide: bacteria of the FCB group superphylum have the potential to synthesize archaeal ether lipids.</title>
        <authorList>
            <person name="Villanueva L."/>
            <person name="von Meijenfeldt F.A.B."/>
            <person name="Westbye A.B."/>
            <person name="Yadav S."/>
            <person name="Hopmans E.C."/>
            <person name="Dutilh B.E."/>
            <person name="Sinninghe Damste J.S."/>
        </authorList>
    </citation>
    <scope>NUCLEOTIDE SEQUENCE</scope>
    <source>
        <strain evidence="1">NIOZ-UU159</strain>
    </source>
</reference>
<sequence>MCFLYACNLFFRLYDYCKYHIKKYKEDIKEAEEMQSLLNENPYYALE</sequence>
<name>A0A7S9STC8_9VIRU</name>